<keyword evidence="14" id="KW-1185">Reference proteome</keyword>
<dbReference type="InterPro" id="IPR035906">
    <property type="entry name" value="MetI-like_sf"/>
</dbReference>
<dbReference type="InterPro" id="IPR000515">
    <property type="entry name" value="MetI-like"/>
</dbReference>
<comment type="similarity">
    <text evidence="2">Belongs to the binding-protein-dependent transport system permease family. HisMQ subfamily.</text>
</comment>
<evidence type="ECO:0000259" key="12">
    <source>
        <dbReference type="PROSITE" id="PS50928"/>
    </source>
</evidence>
<evidence type="ECO:0000256" key="10">
    <source>
        <dbReference type="RuleBase" id="RU363032"/>
    </source>
</evidence>
<organism evidence="13 14">
    <name type="scientific">Photobacterium pectinilyticum</name>
    <dbReference type="NCBI Taxonomy" id="2906793"/>
    <lineage>
        <taxon>Bacteria</taxon>
        <taxon>Pseudomonadati</taxon>
        <taxon>Pseudomonadota</taxon>
        <taxon>Gammaproteobacteria</taxon>
        <taxon>Vibrionales</taxon>
        <taxon>Vibrionaceae</taxon>
        <taxon>Photobacterium</taxon>
    </lineage>
</organism>
<comment type="subcellular location">
    <subcellularLocation>
        <location evidence="1">Cell inner membrane</location>
        <topology evidence="1">Multi-pass membrane protein</topology>
    </subcellularLocation>
    <subcellularLocation>
        <location evidence="10">Cell membrane</location>
        <topology evidence="10">Multi-pass membrane protein</topology>
    </subcellularLocation>
</comment>
<evidence type="ECO:0000256" key="6">
    <source>
        <dbReference type="ARBA" id="ARBA00022692"/>
    </source>
</evidence>
<evidence type="ECO:0000313" key="13">
    <source>
        <dbReference type="EMBL" id="MCQ1058449.1"/>
    </source>
</evidence>
<keyword evidence="9 10" id="KW-0472">Membrane</keyword>
<dbReference type="Pfam" id="PF00528">
    <property type="entry name" value="BPD_transp_1"/>
    <property type="match status" value="1"/>
</dbReference>
<dbReference type="NCBIfam" id="NF008337">
    <property type="entry name" value="PRK11123.1"/>
    <property type="match status" value="1"/>
</dbReference>
<evidence type="ECO:0000256" key="5">
    <source>
        <dbReference type="ARBA" id="ARBA00022519"/>
    </source>
</evidence>
<dbReference type="PANTHER" id="PTHR30133">
    <property type="entry name" value="CATIONIC AMINO ACID TRANSPORTER, MEMBRANE COMPONENT"/>
    <property type="match status" value="1"/>
</dbReference>
<evidence type="ECO:0000256" key="9">
    <source>
        <dbReference type="ARBA" id="ARBA00023136"/>
    </source>
</evidence>
<evidence type="ECO:0000256" key="2">
    <source>
        <dbReference type="ARBA" id="ARBA00010072"/>
    </source>
</evidence>
<keyword evidence="3 10" id="KW-0813">Transport</keyword>
<dbReference type="PANTHER" id="PTHR30133:SF2">
    <property type="entry name" value="ARGININE ABC TRANSPORTER PERMEASE PROTEIN ARTQ"/>
    <property type="match status" value="1"/>
</dbReference>
<protein>
    <submittedName>
        <fullName evidence="13">Arginine ABC transporter permease ArtQ</fullName>
    </submittedName>
</protein>
<dbReference type="Proteomes" id="UP001524460">
    <property type="component" value="Unassembled WGS sequence"/>
</dbReference>
<evidence type="ECO:0000313" key="14">
    <source>
        <dbReference type="Proteomes" id="UP001524460"/>
    </source>
</evidence>
<dbReference type="RefSeq" id="WP_255042342.1">
    <property type="nucleotide sequence ID" value="NZ_JANEYT010000019.1"/>
</dbReference>
<dbReference type="InterPro" id="IPR051613">
    <property type="entry name" value="ABC_transp_permease_HisMQ"/>
</dbReference>
<sequence>MALSGYALTLLEASWVTIQLSLASVTVGLVLAVLFASGEMSRFRAIAWPVTALVTVLRGLPEILVVLFIFFGSTQILFLLTGDFIEVSPFLSGVIALSLIFAAYASQTLRGALKAVPSGQREAASALGISKLRAFFKIVLPQAVRHALPGLTNQWLVLLKDTALVSLIGVTDLLKQAQLTAAATHESFTWYACAAAVYLVITLITQRVVKQLDKKFSVQDGNSPQSTSVKSKSVQNKPAPANPVKGASA</sequence>
<feature type="transmembrane region" description="Helical" evidence="10">
    <location>
        <begin position="87"/>
        <end position="105"/>
    </location>
</feature>
<name>A0ABT1N5D5_9GAMM</name>
<evidence type="ECO:0000256" key="3">
    <source>
        <dbReference type="ARBA" id="ARBA00022448"/>
    </source>
</evidence>
<evidence type="ECO:0000256" key="7">
    <source>
        <dbReference type="ARBA" id="ARBA00022970"/>
    </source>
</evidence>
<dbReference type="PROSITE" id="PS50928">
    <property type="entry name" value="ABC_TM1"/>
    <property type="match status" value="1"/>
</dbReference>
<dbReference type="Gene3D" id="1.10.3720.10">
    <property type="entry name" value="MetI-like"/>
    <property type="match status" value="1"/>
</dbReference>
<reference evidence="13 14" key="1">
    <citation type="submission" date="2022-07" db="EMBL/GenBank/DDBJ databases">
        <title>Photobacterium pectinilyticum sp. nov., a marine bacterium isolated from surface seawater of Qingdao offshore.</title>
        <authorList>
            <person name="Wang X."/>
        </authorList>
    </citation>
    <scope>NUCLEOTIDE SEQUENCE [LARGE SCALE GENOMIC DNA]</scope>
    <source>
        <strain evidence="13 14">ZSDE20</strain>
    </source>
</reference>
<feature type="transmembrane region" description="Helical" evidence="10">
    <location>
        <begin position="15"/>
        <end position="36"/>
    </location>
</feature>
<evidence type="ECO:0000256" key="11">
    <source>
        <dbReference type="SAM" id="MobiDB-lite"/>
    </source>
</evidence>
<evidence type="ECO:0000256" key="4">
    <source>
        <dbReference type="ARBA" id="ARBA00022475"/>
    </source>
</evidence>
<keyword evidence="8 10" id="KW-1133">Transmembrane helix</keyword>
<proteinExistence type="inferred from homology"/>
<dbReference type="NCBIfam" id="TIGR01726">
    <property type="entry name" value="HEQRo_perm_3TM"/>
    <property type="match status" value="1"/>
</dbReference>
<dbReference type="EMBL" id="JANEYT010000019">
    <property type="protein sequence ID" value="MCQ1058449.1"/>
    <property type="molecule type" value="Genomic_DNA"/>
</dbReference>
<dbReference type="CDD" id="cd06261">
    <property type="entry name" value="TM_PBP2"/>
    <property type="match status" value="1"/>
</dbReference>
<keyword evidence="7" id="KW-0029">Amino-acid transport</keyword>
<accession>A0ABT1N5D5</accession>
<keyword evidence="6 10" id="KW-0812">Transmembrane</keyword>
<feature type="compositionally biased region" description="Polar residues" evidence="11">
    <location>
        <begin position="219"/>
        <end position="236"/>
    </location>
</feature>
<feature type="region of interest" description="Disordered" evidence="11">
    <location>
        <begin position="218"/>
        <end position="249"/>
    </location>
</feature>
<evidence type="ECO:0000256" key="8">
    <source>
        <dbReference type="ARBA" id="ARBA00022989"/>
    </source>
</evidence>
<evidence type="ECO:0000256" key="1">
    <source>
        <dbReference type="ARBA" id="ARBA00004429"/>
    </source>
</evidence>
<gene>
    <name evidence="13" type="primary">artQ</name>
    <name evidence="13" type="ORF">NHN17_10295</name>
</gene>
<dbReference type="SUPFAM" id="SSF161098">
    <property type="entry name" value="MetI-like"/>
    <property type="match status" value="1"/>
</dbReference>
<comment type="caution">
    <text evidence="13">The sequence shown here is derived from an EMBL/GenBank/DDBJ whole genome shotgun (WGS) entry which is preliminary data.</text>
</comment>
<keyword evidence="4" id="KW-1003">Cell membrane</keyword>
<dbReference type="InterPro" id="IPR010065">
    <property type="entry name" value="AA_ABC_transptr_permease_3TM"/>
</dbReference>
<feature type="domain" description="ABC transmembrane type-1" evidence="12">
    <location>
        <begin position="14"/>
        <end position="209"/>
    </location>
</feature>
<keyword evidence="5" id="KW-0997">Cell inner membrane</keyword>